<organism evidence="2 3">
    <name type="scientific">Seminavis robusta</name>
    <dbReference type="NCBI Taxonomy" id="568900"/>
    <lineage>
        <taxon>Eukaryota</taxon>
        <taxon>Sar</taxon>
        <taxon>Stramenopiles</taxon>
        <taxon>Ochrophyta</taxon>
        <taxon>Bacillariophyta</taxon>
        <taxon>Bacillariophyceae</taxon>
        <taxon>Bacillariophycidae</taxon>
        <taxon>Naviculales</taxon>
        <taxon>Naviculaceae</taxon>
        <taxon>Seminavis</taxon>
    </lineage>
</organism>
<accession>A0A9N8ETI4</accession>
<name>A0A9N8ETI4_9STRA</name>
<evidence type="ECO:0000256" key="1">
    <source>
        <dbReference type="SAM" id="MobiDB-lite"/>
    </source>
</evidence>
<evidence type="ECO:0000313" key="3">
    <source>
        <dbReference type="Proteomes" id="UP001153069"/>
    </source>
</evidence>
<feature type="region of interest" description="Disordered" evidence="1">
    <location>
        <begin position="279"/>
        <end position="315"/>
    </location>
</feature>
<dbReference type="EMBL" id="CAICTM010001648">
    <property type="protein sequence ID" value="CAB9525256.1"/>
    <property type="molecule type" value="Genomic_DNA"/>
</dbReference>
<protein>
    <submittedName>
        <fullName evidence="2">Uncharacterized protein</fullName>
    </submittedName>
</protein>
<feature type="compositionally biased region" description="Basic and acidic residues" evidence="1">
    <location>
        <begin position="301"/>
        <end position="315"/>
    </location>
</feature>
<reference evidence="2" key="1">
    <citation type="submission" date="2020-06" db="EMBL/GenBank/DDBJ databases">
        <authorList>
            <consortium name="Plant Systems Biology data submission"/>
        </authorList>
    </citation>
    <scope>NUCLEOTIDE SEQUENCE</scope>
    <source>
        <strain evidence="2">D6</strain>
    </source>
</reference>
<dbReference type="AlphaFoldDB" id="A0A9N8ETI4"/>
<evidence type="ECO:0000313" key="2">
    <source>
        <dbReference type="EMBL" id="CAB9525256.1"/>
    </source>
</evidence>
<gene>
    <name evidence="2" type="ORF">SEMRO_1650_G288670.1</name>
</gene>
<dbReference type="Proteomes" id="UP001153069">
    <property type="component" value="Unassembled WGS sequence"/>
</dbReference>
<sequence>MMYKRVPVQIAVVAFPNSNTAASAAGNLATTLALKGVTCANLVIVKKDEDSKVTIKEYGKDGPFNGFIVGGTSGTFVGAAVGGIALSLLGPIGMAAGGSVGAIAGGAIGALNGTITGTAKAVMVESVDKEKIQLLGSCLTPNSSALVAVFEEVVMTKSELKKKHSDKLKEVDEVTKLAAETISSALKQDQFVGVGLDVDDEGILLSRTIVSDDKINIGTFMLTPELEECLVSTVSINKDGEASEKDLVTDEGGVFLGGVLVQEDALLYEVGAVDPDSEKVSIRKTPEIGGGAAAAKPVSPEPRDGAQKGAHEVSC</sequence>
<keyword evidence="3" id="KW-1185">Reference proteome</keyword>
<comment type="caution">
    <text evidence="2">The sequence shown here is derived from an EMBL/GenBank/DDBJ whole genome shotgun (WGS) entry which is preliminary data.</text>
</comment>
<proteinExistence type="predicted"/>